<dbReference type="Proteomes" id="UP001175271">
    <property type="component" value="Unassembled WGS sequence"/>
</dbReference>
<keyword evidence="2" id="KW-0720">Serine protease</keyword>
<dbReference type="PANTHER" id="PTHR24252">
    <property type="entry name" value="ACROSIN-RELATED"/>
    <property type="match status" value="1"/>
</dbReference>
<keyword evidence="2" id="KW-0378">Hydrolase</keyword>
<dbReference type="GO" id="GO:0006508">
    <property type="term" value="P:proteolysis"/>
    <property type="evidence" value="ECO:0007669"/>
    <property type="project" value="UniProtKB-KW"/>
</dbReference>
<keyword evidence="4" id="KW-1133">Transmembrane helix</keyword>
<evidence type="ECO:0000256" key="5">
    <source>
        <dbReference type="SAM" id="SignalP"/>
    </source>
</evidence>
<dbReference type="PRINTS" id="PR00722">
    <property type="entry name" value="CHYMOTRYPSIN"/>
</dbReference>
<dbReference type="PANTHER" id="PTHR24252:SF7">
    <property type="entry name" value="HYALIN"/>
    <property type="match status" value="1"/>
</dbReference>
<feature type="chain" id="PRO_5041257464" description="Peptidase S1 domain-containing protein" evidence="5">
    <location>
        <begin position="17"/>
        <end position="454"/>
    </location>
</feature>
<keyword evidence="1" id="KW-1015">Disulfide bond</keyword>
<feature type="region of interest" description="Disordered" evidence="3">
    <location>
        <begin position="424"/>
        <end position="454"/>
    </location>
</feature>
<dbReference type="AlphaFoldDB" id="A0AA39M2U7"/>
<dbReference type="PROSITE" id="PS00134">
    <property type="entry name" value="TRYPSIN_HIS"/>
    <property type="match status" value="1"/>
</dbReference>
<accession>A0AA39M2U7</accession>
<feature type="signal peptide" evidence="5">
    <location>
        <begin position="1"/>
        <end position="16"/>
    </location>
</feature>
<proteinExistence type="predicted"/>
<dbReference type="GO" id="GO:0004252">
    <property type="term" value="F:serine-type endopeptidase activity"/>
    <property type="evidence" value="ECO:0007669"/>
    <property type="project" value="InterPro"/>
</dbReference>
<evidence type="ECO:0000259" key="6">
    <source>
        <dbReference type="PROSITE" id="PS50240"/>
    </source>
</evidence>
<dbReference type="Pfam" id="PF00089">
    <property type="entry name" value="Trypsin"/>
    <property type="match status" value="1"/>
</dbReference>
<evidence type="ECO:0000313" key="8">
    <source>
        <dbReference type="Proteomes" id="UP001175271"/>
    </source>
</evidence>
<dbReference type="SUPFAM" id="SSF50494">
    <property type="entry name" value="Trypsin-like serine proteases"/>
    <property type="match status" value="1"/>
</dbReference>
<sequence length="454" mass="50085">MRFFSILAFLCASVSASFLEEPIMMELDEPALSPADPQESMELLRQFNISKLVYGGRQARPGQFPQHAYLFLRKGGGASICGASLISKTHAVTAAHCTHGLQRGSRSKIMVGGTNANQQGGGAQWREIHRAYNHPGYGSGGTRDDIAVVEFNPPVTLNRNTKLARIATDDSKLIRQQKTYVTGYGTYKYSGERPVISEALLWAEIKLFSSSECQRLWPGQVTERQLCAGSKNKGAGPGDSGGPIQVLSNKQLWQVGLTSFGTSDINNDEHNQDRFPTVFTRVSSYCDFLGKSTNGAFRFQSSSDSRSTPMSMNRLLLTVVLVAASLLRATSARKCAPCGQIHFCNHLTGTCELEYSYVYLFTFILVVLSAGCILFACGIWICFSVAFNPDTVDEWMYPQRIYPRRRHPFVISNIITIDRVYNSGRADDDTKKETGSAEEPQESSPPGFSERSIV</sequence>
<dbReference type="InterPro" id="IPR043504">
    <property type="entry name" value="Peptidase_S1_PA_chymotrypsin"/>
</dbReference>
<evidence type="ECO:0000313" key="7">
    <source>
        <dbReference type="EMBL" id="KAK0418565.1"/>
    </source>
</evidence>
<dbReference type="CDD" id="cd00190">
    <property type="entry name" value="Tryp_SPc"/>
    <property type="match status" value="1"/>
</dbReference>
<keyword evidence="4" id="KW-0472">Membrane</keyword>
<evidence type="ECO:0000256" key="4">
    <source>
        <dbReference type="SAM" id="Phobius"/>
    </source>
</evidence>
<keyword evidence="8" id="KW-1185">Reference proteome</keyword>
<feature type="transmembrane region" description="Helical" evidence="4">
    <location>
        <begin position="357"/>
        <end position="387"/>
    </location>
</feature>
<name>A0AA39M2U7_9BILA</name>
<dbReference type="PROSITE" id="PS00135">
    <property type="entry name" value="TRYPSIN_SER"/>
    <property type="match status" value="1"/>
</dbReference>
<protein>
    <recommendedName>
        <fullName evidence="6">Peptidase S1 domain-containing protein</fullName>
    </recommendedName>
</protein>
<gene>
    <name evidence="7" type="ORF">QR680_013644</name>
</gene>
<evidence type="ECO:0000256" key="1">
    <source>
        <dbReference type="ARBA" id="ARBA00023157"/>
    </source>
</evidence>
<dbReference type="InterPro" id="IPR001254">
    <property type="entry name" value="Trypsin_dom"/>
</dbReference>
<dbReference type="InterPro" id="IPR001314">
    <property type="entry name" value="Peptidase_S1A"/>
</dbReference>
<dbReference type="SMART" id="SM00020">
    <property type="entry name" value="Tryp_SPc"/>
    <property type="match status" value="1"/>
</dbReference>
<evidence type="ECO:0000256" key="2">
    <source>
        <dbReference type="RuleBase" id="RU363034"/>
    </source>
</evidence>
<feature type="domain" description="Peptidase S1" evidence="6">
    <location>
        <begin position="53"/>
        <end position="294"/>
    </location>
</feature>
<keyword evidence="2" id="KW-0645">Protease</keyword>
<feature type="compositionally biased region" description="Basic and acidic residues" evidence="3">
    <location>
        <begin position="425"/>
        <end position="435"/>
    </location>
</feature>
<dbReference type="InterPro" id="IPR009003">
    <property type="entry name" value="Peptidase_S1_PA"/>
</dbReference>
<reference evidence="7" key="1">
    <citation type="submission" date="2023-06" db="EMBL/GenBank/DDBJ databases">
        <title>Genomic analysis of the entomopathogenic nematode Steinernema hermaphroditum.</title>
        <authorList>
            <person name="Schwarz E.M."/>
            <person name="Heppert J.K."/>
            <person name="Baniya A."/>
            <person name="Schwartz H.T."/>
            <person name="Tan C.-H."/>
            <person name="Antoshechkin I."/>
            <person name="Sternberg P.W."/>
            <person name="Goodrich-Blair H."/>
            <person name="Dillman A.R."/>
        </authorList>
    </citation>
    <scope>NUCLEOTIDE SEQUENCE</scope>
    <source>
        <strain evidence="7">PS9179</strain>
        <tissue evidence="7">Whole animal</tissue>
    </source>
</reference>
<keyword evidence="4" id="KW-0812">Transmembrane</keyword>
<dbReference type="InterPro" id="IPR018114">
    <property type="entry name" value="TRYPSIN_HIS"/>
</dbReference>
<evidence type="ECO:0000256" key="3">
    <source>
        <dbReference type="SAM" id="MobiDB-lite"/>
    </source>
</evidence>
<organism evidence="7 8">
    <name type="scientific">Steinernema hermaphroditum</name>
    <dbReference type="NCBI Taxonomy" id="289476"/>
    <lineage>
        <taxon>Eukaryota</taxon>
        <taxon>Metazoa</taxon>
        <taxon>Ecdysozoa</taxon>
        <taxon>Nematoda</taxon>
        <taxon>Chromadorea</taxon>
        <taxon>Rhabditida</taxon>
        <taxon>Tylenchina</taxon>
        <taxon>Panagrolaimomorpha</taxon>
        <taxon>Strongyloidoidea</taxon>
        <taxon>Steinernematidae</taxon>
        <taxon>Steinernema</taxon>
    </lineage>
</organism>
<comment type="caution">
    <text evidence="7">The sequence shown here is derived from an EMBL/GenBank/DDBJ whole genome shotgun (WGS) entry which is preliminary data.</text>
</comment>
<dbReference type="Gene3D" id="2.40.10.10">
    <property type="entry name" value="Trypsin-like serine proteases"/>
    <property type="match status" value="1"/>
</dbReference>
<dbReference type="FunFam" id="2.40.10.10:FF:000068">
    <property type="entry name" value="transmembrane protease serine 2"/>
    <property type="match status" value="1"/>
</dbReference>
<dbReference type="InterPro" id="IPR033116">
    <property type="entry name" value="TRYPSIN_SER"/>
</dbReference>
<dbReference type="EMBL" id="JAUCMV010000002">
    <property type="protein sequence ID" value="KAK0418565.1"/>
    <property type="molecule type" value="Genomic_DNA"/>
</dbReference>
<dbReference type="PROSITE" id="PS50240">
    <property type="entry name" value="TRYPSIN_DOM"/>
    <property type="match status" value="1"/>
</dbReference>
<keyword evidence="5" id="KW-0732">Signal</keyword>